<reference evidence="2 3" key="1">
    <citation type="submission" date="2016-11" db="EMBL/GenBank/DDBJ databases">
        <title>Description of two novel members of the family Erysipelotrichaceae: Ileibacterium lipovorans gen. nov., sp. nov. and Dubosiella newyorkensis, gen. nov., sp. nov.</title>
        <authorList>
            <person name="Cox L.M."/>
            <person name="Sohn J."/>
            <person name="Tyrrell K.L."/>
            <person name="Citron D.M."/>
            <person name="Lawson P.A."/>
            <person name="Patel N.B."/>
            <person name="Iizumi T."/>
            <person name="Perez-Perez G.I."/>
            <person name="Goldstein E.J."/>
            <person name="Blaser M.J."/>
        </authorList>
    </citation>
    <scope>NUCLEOTIDE SEQUENCE [LARGE SCALE GENOMIC DNA]</scope>
    <source>
        <strain evidence="2 3">NYU-BL-K8</strain>
    </source>
</reference>
<comment type="caution">
    <text evidence="2">The sequence shown here is derived from an EMBL/GenBank/DDBJ whole genome shotgun (WGS) entry which is preliminary data.</text>
</comment>
<organism evidence="2 3">
    <name type="scientific">Faecalibaculum rodentium</name>
    <dbReference type="NCBI Taxonomy" id="1702221"/>
    <lineage>
        <taxon>Bacteria</taxon>
        <taxon>Bacillati</taxon>
        <taxon>Bacillota</taxon>
        <taxon>Erysipelotrichia</taxon>
        <taxon>Erysipelotrichales</taxon>
        <taxon>Erysipelotrichaceae</taxon>
        <taxon>Faecalibaculum</taxon>
    </lineage>
</organism>
<evidence type="ECO:0000313" key="3">
    <source>
        <dbReference type="Proteomes" id="UP000186758"/>
    </source>
</evidence>
<dbReference type="Proteomes" id="UP000186758">
    <property type="component" value="Unassembled WGS sequence"/>
</dbReference>
<gene>
    <name evidence="2" type="ORF">BO223_01095</name>
</gene>
<sequence>MKTLRKLVLSSILTASTMGIIPVTATEAPVSLIEPQNVETWYGENAGTVNGYYVKVAATMTYANGNWSCRGWLLEASSSAVTVTGALMTPGSKIVSVYISIDGIPTKKCIWVTVNPR</sequence>
<dbReference type="AlphaFoldDB" id="A0A1Q9YN14"/>
<evidence type="ECO:0000313" key="2">
    <source>
        <dbReference type="EMBL" id="OLU47106.1"/>
    </source>
</evidence>
<accession>A0A1Q9YN14</accession>
<feature type="signal peptide" evidence="1">
    <location>
        <begin position="1"/>
        <end position="25"/>
    </location>
</feature>
<dbReference type="RefSeq" id="WP_075884596.1">
    <property type="nucleotide sequence ID" value="NZ_JAETTE010000008.1"/>
</dbReference>
<protein>
    <submittedName>
        <fullName evidence="2">Uncharacterized protein</fullName>
    </submittedName>
</protein>
<evidence type="ECO:0000256" key="1">
    <source>
        <dbReference type="SAM" id="SignalP"/>
    </source>
</evidence>
<proteinExistence type="predicted"/>
<feature type="chain" id="PRO_5010334358" evidence="1">
    <location>
        <begin position="26"/>
        <end position="117"/>
    </location>
</feature>
<dbReference type="EMBL" id="MPJZ01000010">
    <property type="protein sequence ID" value="OLU47106.1"/>
    <property type="molecule type" value="Genomic_DNA"/>
</dbReference>
<keyword evidence="1" id="KW-0732">Signal</keyword>
<name>A0A1Q9YN14_9FIRM</name>